<evidence type="ECO:0000313" key="10">
    <source>
        <dbReference type="Proteomes" id="UP001500909"/>
    </source>
</evidence>
<dbReference type="PANTHER" id="PTHR35807:SF1">
    <property type="entry name" value="TRANSCRIPTIONAL REGULATOR REDD"/>
    <property type="match status" value="1"/>
</dbReference>
<organism evidence="9 10">
    <name type="scientific">Streptomyces olivaceiscleroticus</name>
    <dbReference type="NCBI Taxonomy" id="68245"/>
    <lineage>
        <taxon>Bacteria</taxon>
        <taxon>Bacillati</taxon>
        <taxon>Actinomycetota</taxon>
        <taxon>Actinomycetes</taxon>
        <taxon>Kitasatosporales</taxon>
        <taxon>Streptomycetaceae</taxon>
        <taxon>Streptomyces</taxon>
    </lineage>
</organism>
<protein>
    <recommendedName>
        <fullName evidence="8">OmpR/PhoB-type domain-containing protein</fullName>
    </recommendedName>
</protein>
<dbReference type="Proteomes" id="UP001500909">
    <property type="component" value="Unassembled WGS sequence"/>
</dbReference>
<dbReference type="CDD" id="cd15831">
    <property type="entry name" value="BTAD"/>
    <property type="match status" value="1"/>
</dbReference>
<proteinExistence type="inferred from homology"/>
<dbReference type="SUPFAM" id="SSF48452">
    <property type="entry name" value="TPR-like"/>
    <property type="match status" value="2"/>
</dbReference>
<keyword evidence="3" id="KW-0805">Transcription regulation</keyword>
<dbReference type="SMART" id="SM01043">
    <property type="entry name" value="BTAD"/>
    <property type="match status" value="1"/>
</dbReference>
<evidence type="ECO:0000256" key="6">
    <source>
        <dbReference type="PROSITE-ProRule" id="PRU01091"/>
    </source>
</evidence>
<dbReference type="InterPro" id="IPR036388">
    <property type="entry name" value="WH-like_DNA-bd_sf"/>
</dbReference>
<feature type="compositionally biased region" description="Low complexity" evidence="7">
    <location>
        <begin position="264"/>
        <end position="294"/>
    </location>
</feature>
<dbReference type="PROSITE" id="PS51755">
    <property type="entry name" value="OMPR_PHOB"/>
    <property type="match status" value="1"/>
</dbReference>
<dbReference type="Gene3D" id="1.25.40.10">
    <property type="entry name" value="Tetratricopeptide repeat domain"/>
    <property type="match status" value="2"/>
</dbReference>
<dbReference type="Pfam" id="PF03704">
    <property type="entry name" value="BTAD"/>
    <property type="match status" value="1"/>
</dbReference>
<feature type="compositionally biased region" description="Pro residues" evidence="7">
    <location>
        <begin position="323"/>
        <end position="335"/>
    </location>
</feature>
<evidence type="ECO:0000313" key="9">
    <source>
        <dbReference type="EMBL" id="GAA0496900.1"/>
    </source>
</evidence>
<dbReference type="InterPro" id="IPR051677">
    <property type="entry name" value="AfsR-DnrI-RedD_regulator"/>
</dbReference>
<evidence type="ECO:0000259" key="8">
    <source>
        <dbReference type="PROSITE" id="PS51755"/>
    </source>
</evidence>
<feature type="DNA-binding region" description="OmpR/PhoB-type" evidence="6">
    <location>
        <begin position="1"/>
        <end position="93"/>
    </location>
</feature>
<sequence length="1029" mass="110827">MRFGLLGPLTVHDGAGGTRPLNSAKGRALLAALLLRANRVVPVEVLKDALWGARAPASANASLYNHVTRLRRTLGADDDTRLRSVAPGYLLRVDDGELDSDEFTAAVRRAREAYTLGDWTAVLQEAAGASALWRGRPLDGLPEEVHEALDAQPFVRQLEEERLQLLEWRYDAELRLGRHGGLAPELSRLVAEHPLRESCHRQLMLVLRRTGRQAEALAVFHALRRRLVEELGVEPGAAVQEAYQEVLRDDPEPEANVPGRRAARGQGAARDQGTAQEDAAQEDAAQRGAAQAAPEGDHARAAPEAAEVGTTGPGATAHSARPAPRPAQLPPPPDPFLGRDDQVAALREALTPHGGRPATAVLSGMAGVGKSALAVHVAHGLRDRYPDGQLFLNLRGADPGGAPMAALQALEALLRDLGVPRGRVPDDVHAASALFRSTLAGTRVLLVLDDAAGAAQVRPLLPADPGCAVLVTSRSPLAALDGAVHLPLARLSERASVDLIGRVSGQNRVPAGSPAARRLAELCGQLPLALRVVAARLAARRALTVEALVELLDGQDGRLDHLEYDDLSVRRPLAVAYDALVASERSADRDAALVLCRMGALDLPEYETELAARLMGAGVRRAGAALDRLVDVALLEEVAFGRYAPHDLVRDFARELAARHEEAAERAAVVRRGVEWFAARAAQSVRVLRPATRIRELRLVGEPAERAAPFADNEAACAWADRELAVMHALVTRHGRTEHARDAAVTLVRMLVPYLQARGRTQELAELCELARTAARESGDAGAELVAMSDLAGAYYMSGRYEKALALVDEVITRSRLLGDDEWLQRALGNRGLLLYVLGRAEESAAAQEEALAYAHRLGDDHAVAICLSNLGNLYELTDARKAIEYHRRSLEAGVRLDSARLQQTARCNIGCAHLTLDEPEAAVGHFEAALHSPEEATDWHTVSESRLGLIRALRRLTRSERAARECETLLELAEARGDAYTSGKARYEYGHVLRALGRGAESGEQWRLSLAALDGTDADVLPELRSLV</sequence>
<name>A0ABN1BFL0_9ACTN</name>
<dbReference type="PANTHER" id="PTHR35807">
    <property type="entry name" value="TRANSCRIPTIONAL REGULATOR REDD-RELATED"/>
    <property type="match status" value="1"/>
</dbReference>
<evidence type="ECO:0000256" key="1">
    <source>
        <dbReference type="ARBA" id="ARBA00005820"/>
    </source>
</evidence>
<dbReference type="InterPro" id="IPR016032">
    <property type="entry name" value="Sig_transdc_resp-reg_C-effctor"/>
</dbReference>
<accession>A0ABN1BFL0</accession>
<feature type="domain" description="OmpR/PhoB-type" evidence="8">
    <location>
        <begin position="1"/>
        <end position="93"/>
    </location>
</feature>
<dbReference type="Pfam" id="PF13424">
    <property type="entry name" value="TPR_12"/>
    <property type="match status" value="1"/>
</dbReference>
<evidence type="ECO:0000256" key="4">
    <source>
        <dbReference type="ARBA" id="ARBA00023125"/>
    </source>
</evidence>
<keyword evidence="4 6" id="KW-0238">DNA-binding</keyword>
<feature type="region of interest" description="Disordered" evidence="7">
    <location>
        <begin position="246"/>
        <end position="339"/>
    </location>
</feature>
<dbReference type="SUPFAM" id="SSF52540">
    <property type="entry name" value="P-loop containing nucleoside triphosphate hydrolases"/>
    <property type="match status" value="1"/>
</dbReference>
<evidence type="ECO:0000256" key="7">
    <source>
        <dbReference type="SAM" id="MobiDB-lite"/>
    </source>
</evidence>
<evidence type="ECO:0000256" key="3">
    <source>
        <dbReference type="ARBA" id="ARBA00023015"/>
    </source>
</evidence>
<comment type="similarity">
    <text evidence="1">Belongs to the AfsR/DnrI/RedD regulatory family.</text>
</comment>
<comment type="caution">
    <text evidence="9">The sequence shown here is derived from an EMBL/GenBank/DDBJ whole genome shotgun (WGS) entry which is preliminary data.</text>
</comment>
<evidence type="ECO:0000256" key="2">
    <source>
        <dbReference type="ARBA" id="ARBA00023012"/>
    </source>
</evidence>
<dbReference type="RefSeq" id="WP_346099831.1">
    <property type="nucleotide sequence ID" value="NZ_BAAABY010000057.1"/>
</dbReference>
<dbReference type="PRINTS" id="PR00364">
    <property type="entry name" value="DISEASERSIST"/>
</dbReference>
<reference evidence="9 10" key="1">
    <citation type="journal article" date="2019" name="Int. J. Syst. Evol. Microbiol.">
        <title>The Global Catalogue of Microorganisms (GCM) 10K type strain sequencing project: providing services to taxonomists for standard genome sequencing and annotation.</title>
        <authorList>
            <consortium name="The Broad Institute Genomics Platform"/>
            <consortium name="The Broad Institute Genome Sequencing Center for Infectious Disease"/>
            <person name="Wu L."/>
            <person name="Ma J."/>
        </authorList>
    </citation>
    <scope>NUCLEOTIDE SEQUENCE [LARGE SCALE GENOMIC DNA]</scope>
    <source>
        <strain evidence="9 10">JCM 4805</strain>
    </source>
</reference>
<dbReference type="SUPFAM" id="SSF46894">
    <property type="entry name" value="C-terminal effector domain of the bipartite response regulators"/>
    <property type="match status" value="1"/>
</dbReference>
<dbReference type="Pfam" id="PF00486">
    <property type="entry name" value="Trans_reg_C"/>
    <property type="match status" value="1"/>
</dbReference>
<dbReference type="InterPro" id="IPR005158">
    <property type="entry name" value="BTAD"/>
</dbReference>
<gene>
    <name evidence="9" type="ORF">GCM10010361_73080</name>
</gene>
<keyword evidence="5" id="KW-0804">Transcription</keyword>
<evidence type="ECO:0000256" key="5">
    <source>
        <dbReference type="ARBA" id="ARBA00023163"/>
    </source>
</evidence>
<keyword evidence="2" id="KW-0902">Two-component regulatory system</keyword>
<dbReference type="InterPro" id="IPR027417">
    <property type="entry name" value="P-loop_NTPase"/>
</dbReference>
<dbReference type="EMBL" id="BAAABY010000057">
    <property type="protein sequence ID" value="GAA0496900.1"/>
    <property type="molecule type" value="Genomic_DNA"/>
</dbReference>
<dbReference type="Gene3D" id="3.40.50.300">
    <property type="entry name" value="P-loop containing nucleotide triphosphate hydrolases"/>
    <property type="match status" value="1"/>
</dbReference>
<dbReference type="SMART" id="SM00862">
    <property type="entry name" value="Trans_reg_C"/>
    <property type="match status" value="1"/>
</dbReference>
<dbReference type="Gene3D" id="1.10.10.10">
    <property type="entry name" value="Winged helix-like DNA-binding domain superfamily/Winged helix DNA-binding domain"/>
    <property type="match status" value="1"/>
</dbReference>
<keyword evidence="10" id="KW-1185">Reference proteome</keyword>
<dbReference type="InterPro" id="IPR001867">
    <property type="entry name" value="OmpR/PhoB-type_DNA-bd"/>
</dbReference>
<dbReference type="InterPro" id="IPR011990">
    <property type="entry name" value="TPR-like_helical_dom_sf"/>
</dbReference>